<proteinExistence type="predicted"/>
<dbReference type="EMBL" id="CP005290">
    <property type="protein sequence ID" value="AGK61793.1"/>
    <property type="molecule type" value="Genomic_DNA"/>
</dbReference>
<dbReference type="Proteomes" id="UP000013307">
    <property type="component" value="Chromosome"/>
</dbReference>
<keyword evidence="4" id="KW-1185">Reference proteome</keyword>
<evidence type="ECO:0000313" key="3">
    <source>
        <dbReference type="EMBL" id="AGK61793.1"/>
    </source>
</evidence>
<dbReference type="InterPro" id="IPR004017">
    <property type="entry name" value="Cys_rich_dom"/>
</dbReference>
<accession>N0BFI3</accession>
<dbReference type="Gene3D" id="1.20.1050.140">
    <property type="match status" value="1"/>
</dbReference>
<dbReference type="GO" id="GO:0016491">
    <property type="term" value="F:oxidoreductase activity"/>
    <property type="evidence" value="ECO:0007669"/>
    <property type="project" value="UniProtKB-KW"/>
</dbReference>
<dbReference type="PANTHER" id="PTHR42947">
    <property type="entry name" value="COB--COM HETERODISULFIDE REDUCTASE SUBUNIT B 1"/>
    <property type="match status" value="1"/>
</dbReference>
<evidence type="ECO:0000259" key="2">
    <source>
        <dbReference type="Pfam" id="PF02754"/>
    </source>
</evidence>
<reference evidence="3 4" key="1">
    <citation type="journal article" date="2013" name="Genome Announc.">
        <title>Complete Genome Sequence of the Thermophilic and Facultatively Chemolithoautotrophic Sulfate Reducer Archaeoglobus sulfaticallidus Strain PM70-1T.</title>
        <authorList>
            <person name="Stokke R."/>
            <person name="Hocking W.P."/>
            <person name="Steinsbu B.O."/>
            <person name="Steen I.H."/>
        </authorList>
    </citation>
    <scope>NUCLEOTIDE SEQUENCE [LARGE SCALE GENOMIC DNA]</scope>
    <source>
        <strain evidence="3">PM70-1</strain>
    </source>
</reference>
<feature type="domain" description="Cysteine-rich" evidence="2">
    <location>
        <begin position="5"/>
        <end position="87"/>
    </location>
</feature>
<dbReference type="HOGENOM" id="CLU_052147_1_0_2"/>
<dbReference type="OrthoDB" id="144689at2157"/>
<gene>
    <name evidence="3" type="ORF">Asulf_01822</name>
</gene>
<dbReference type="RefSeq" id="WP_015591391.1">
    <property type="nucleotide sequence ID" value="NC_021169.1"/>
</dbReference>
<dbReference type="KEGG" id="ast:Asulf_01822"/>
<dbReference type="GeneID" id="15393457"/>
<dbReference type="InterPro" id="IPR051278">
    <property type="entry name" value="HdrB/HdrD_reductase"/>
</dbReference>
<dbReference type="AlphaFoldDB" id="N0BFI3"/>
<sequence length="296" mass="33041">MVRYGLYLGCNMPAIRPDVEKAIRESLTTLGLDIVDIEGAACCPAFGTFYSVDETSALAVNAWNLAMAERLGVDLIAQCGSCYSTLKIGRHKILNGKLDVVNKYLAKAGVKYEGKSNVRHIIDIYRNVIGPEKIKNSLKYSLEGMKVVVQNPCHVLRPSKIVGFDDPERPMAFKEIVMALGAEIPYYEREKQCCGGAGGFSKRDKKANLEFVKMKFDSMKEEVDPDLIVVSCITCLMHMDNIQEEMKKAGMIDYQIPVFDYSQILAICLGKDPDKVARISTIPRDDVIKRILENKV</sequence>
<organism evidence="3 4">
    <name type="scientific">Archaeoglobus sulfaticallidus PM70-1</name>
    <dbReference type="NCBI Taxonomy" id="387631"/>
    <lineage>
        <taxon>Archaea</taxon>
        <taxon>Methanobacteriati</taxon>
        <taxon>Methanobacteriota</taxon>
        <taxon>Archaeoglobi</taxon>
        <taxon>Archaeoglobales</taxon>
        <taxon>Archaeoglobaceae</taxon>
        <taxon>Archaeoglobus</taxon>
    </lineage>
</organism>
<evidence type="ECO:0000313" key="4">
    <source>
        <dbReference type="Proteomes" id="UP000013307"/>
    </source>
</evidence>
<keyword evidence="1" id="KW-0560">Oxidoreductase</keyword>
<dbReference type="eggNOG" id="arCOG00338">
    <property type="taxonomic scope" value="Archaea"/>
</dbReference>
<feature type="domain" description="Cysteine-rich" evidence="2">
    <location>
        <begin position="147"/>
        <end position="240"/>
    </location>
</feature>
<evidence type="ECO:0000256" key="1">
    <source>
        <dbReference type="ARBA" id="ARBA00023002"/>
    </source>
</evidence>
<protein>
    <submittedName>
        <fullName evidence="3">Heterodisulfide reductase, subunit B</fullName>
    </submittedName>
</protein>
<dbReference type="STRING" id="387631.Asulf_01822"/>
<dbReference type="PANTHER" id="PTHR42947:SF1">
    <property type="entry name" value="COB--COM HETERODISULFIDE REDUCTASE SUBUNIT B 1"/>
    <property type="match status" value="1"/>
</dbReference>
<name>N0BFI3_9EURY</name>
<dbReference type="Pfam" id="PF02754">
    <property type="entry name" value="CCG"/>
    <property type="match status" value="2"/>
</dbReference>